<name>A0A9X3PCL6_9ACTN</name>
<dbReference type="EMBL" id="JAPZVP010000016">
    <property type="protein sequence ID" value="MDA1361681.1"/>
    <property type="molecule type" value="Genomic_DNA"/>
</dbReference>
<protein>
    <submittedName>
        <fullName evidence="2">Uncharacterized protein</fullName>
    </submittedName>
</protein>
<feature type="region of interest" description="Disordered" evidence="1">
    <location>
        <begin position="1"/>
        <end position="21"/>
    </location>
</feature>
<keyword evidence="3" id="KW-1185">Reference proteome</keyword>
<evidence type="ECO:0000256" key="1">
    <source>
        <dbReference type="SAM" id="MobiDB-lite"/>
    </source>
</evidence>
<sequence>MTGYKPDGPVVIKPPKGDFTKAERQQAEEYVAAGNKAIRDGFISPTGRVSTTSNTTLERQARNEAKKERERAKNDPNSSNYTGIVAHLPDTGWMNKDTKGVPMEWSDHTRRLNSSIAGQNPTYPEGFKPSEFKMHPDWYTRRASDET</sequence>
<organism evidence="2 3">
    <name type="scientific">Glycomyces luteolus</name>
    <dbReference type="NCBI Taxonomy" id="2670330"/>
    <lineage>
        <taxon>Bacteria</taxon>
        <taxon>Bacillati</taxon>
        <taxon>Actinomycetota</taxon>
        <taxon>Actinomycetes</taxon>
        <taxon>Glycomycetales</taxon>
        <taxon>Glycomycetaceae</taxon>
        <taxon>Glycomyces</taxon>
    </lineage>
</organism>
<feature type="region of interest" description="Disordered" evidence="1">
    <location>
        <begin position="41"/>
        <end position="147"/>
    </location>
</feature>
<reference evidence="2" key="1">
    <citation type="submission" date="2022-12" db="EMBL/GenBank/DDBJ databases">
        <title>Gycomyces niveus sp.nov.,a novel actinomycete isolated from soil in Shouguan.</title>
        <authorList>
            <person name="Yang X."/>
        </authorList>
    </citation>
    <scope>NUCLEOTIDE SEQUENCE</scope>
    <source>
        <strain evidence="2">NEAU-A15</strain>
    </source>
</reference>
<evidence type="ECO:0000313" key="2">
    <source>
        <dbReference type="EMBL" id="MDA1361681.1"/>
    </source>
</evidence>
<dbReference type="RefSeq" id="WP_270111707.1">
    <property type="nucleotide sequence ID" value="NZ_JAPZVP010000016.1"/>
</dbReference>
<gene>
    <name evidence="2" type="ORF">O1R50_18785</name>
</gene>
<evidence type="ECO:0000313" key="3">
    <source>
        <dbReference type="Proteomes" id="UP001146067"/>
    </source>
</evidence>
<dbReference type="AlphaFoldDB" id="A0A9X3PCL6"/>
<feature type="compositionally biased region" description="Polar residues" evidence="1">
    <location>
        <begin position="112"/>
        <end position="122"/>
    </location>
</feature>
<comment type="caution">
    <text evidence="2">The sequence shown here is derived from an EMBL/GenBank/DDBJ whole genome shotgun (WGS) entry which is preliminary data.</text>
</comment>
<dbReference type="Proteomes" id="UP001146067">
    <property type="component" value="Unassembled WGS sequence"/>
</dbReference>
<proteinExistence type="predicted"/>
<accession>A0A9X3PCL6</accession>
<feature type="compositionally biased region" description="Basic and acidic residues" evidence="1">
    <location>
        <begin position="59"/>
        <end position="74"/>
    </location>
</feature>
<feature type="compositionally biased region" description="Polar residues" evidence="1">
    <location>
        <begin position="47"/>
        <end position="58"/>
    </location>
</feature>
<feature type="compositionally biased region" description="Basic and acidic residues" evidence="1">
    <location>
        <begin position="128"/>
        <end position="147"/>
    </location>
</feature>